<dbReference type="PANTHER" id="PTHR11575">
    <property type="entry name" value="5'-NUCLEOTIDASE-RELATED"/>
    <property type="match status" value="1"/>
</dbReference>
<gene>
    <name evidence="9" type="ORF">BEMITA_LOCUS7913</name>
</gene>
<protein>
    <recommendedName>
        <fullName evidence="11">5'-nucleotidase</fullName>
    </recommendedName>
</protein>
<keyword evidence="3" id="KW-0732">Signal</keyword>
<sequence>MNLLPVDVQTLGNHEFDVGGPYGAINYLKLLHTPTVLSNVDAIEEPGLRPFLQKFIIIEKNGLKIGVVGYVTTEYPTTENTGDLVFEDELEETSKVIIELRKQNVDLVVAVSHTGYEKDKVIAESLDADIIVGGHSHTLLYTGTPPLPGDKPQGLYPTVITQESGRQTLIVQASAYSKYLGYLKVQFEKKNGRMQVKSWEGNPILLDETVSTDPGIEAKLTPWRDEVNIIGSKEIGRTFVDFEKSLWACHIGPCMIGRLITDAMIYEYVQQREGRSWTKAGVAVLQCGGIRSSIMHGNISYADLWNILPFEDSYGMVELNGQHFKEMLEFSVQHENSPFLQMSGVKAKFDFTKPVGERVSDIFVRCSTCSVPTYEPLLTHKYYRIIMAAYMYNGGDGYDLIKKRARFWTPGNLDVEVFMNYIKTFSPLIFELDENVSVKLTPEYVQRMKRAKGFDLEVYP</sequence>
<keyword evidence="5 6" id="KW-0378">Hydrolase</keyword>
<name>A0A9P0F485_BEMTA</name>
<dbReference type="PRINTS" id="PR01607">
    <property type="entry name" value="APYRASEFAMLY"/>
</dbReference>
<accession>A0A9P0F485</accession>
<comment type="similarity">
    <text evidence="1 6">Belongs to the 5'-nucleotidase family.</text>
</comment>
<evidence type="ECO:0000256" key="4">
    <source>
        <dbReference type="ARBA" id="ARBA00022741"/>
    </source>
</evidence>
<evidence type="ECO:0000256" key="1">
    <source>
        <dbReference type="ARBA" id="ARBA00006654"/>
    </source>
</evidence>
<dbReference type="SUPFAM" id="SSF55816">
    <property type="entry name" value="5'-nucleotidase (syn. UDP-sugar hydrolase), C-terminal domain"/>
    <property type="match status" value="1"/>
</dbReference>
<dbReference type="InterPro" id="IPR006179">
    <property type="entry name" value="5_nucleotidase/apyrase"/>
</dbReference>
<feature type="domain" description="5'-Nucleotidase C-terminal" evidence="8">
    <location>
        <begin position="236"/>
        <end position="402"/>
    </location>
</feature>
<reference evidence="9" key="1">
    <citation type="submission" date="2021-12" db="EMBL/GenBank/DDBJ databases">
        <authorList>
            <person name="King R."/>
        </authorList>
    </citation>
    <scope>NUCLEOTIDE SEQUENCE</scope>
</reference>
<dbReference type="KEGG" id="btab:109033570"/>
<dbReference type="Gene3D" id="3.90.780.10">
    <property type="entry name" value="5'-Nucleotidase, C-terminal domain"/>
    <property type="match status" value="1"/>
</dbReference>
<evidence type="ECO:0000256" key="2">
    <source>
        <dbReference type="ARBA" id="ARBA00022723"/>
    </source>
</evidence>
<dbReference type="FunFam" id="3.90.780.10:FF:000001">
    <property type="entry name" value="NT5E isoform 3"/>
    <property type="match status" value="1"/>
</dbReference>
<dbReference type="Gene3D" id="3.60.21.10">
    <property type="match status" value="1"/>
</dbReference>
<dbReference type="GO" id="GO:0046872">
    <property type="term" value="F:metal ion binding"/>
    <property type="evidence" value="ECO:0007669"/>
    <property type="project" value="UniProtKB-KW"/>
</dbReference>
<evidence type="ECO:0000259" key="7">
    <source>
        <dbReference type="Pfam" id="PF00149"/>
    </source>
</evidence>
<dbReference type="AlphaFoldDB" id="A0A9P0F485"/>
<evidence type="ECO:0000313" key="9">
    <source>
        <dbReference type="EMBL" id="CAH0389041.1"/>
    </source>
</evidence>
<dbReference type="Pfam" id="PF00149">
    <property type="entry name" value="Metallophos"/>
    <property type="match status" value="1"/>
</dbReference>
<dbReference type="InterPro" id="IPR036907">
    <property type="entry name" value="5'-Nucleotdase_C_sf"/>
</dbReference>
<evidence type="ECO:0000256" key="5">
    <source>
        <dbReference type="ARBA" id="ARBA00022801"/>
    </source>
</evidence>
<keyword evidence="10" id="KW-1185">Reference proteome</keyword>
<feature type="domain" description="Calcineurin-like phosphoesterase" evidence="7">
    <location>
        <begin position="10"/>
        <end position="138"/>
    </location>
</feature>
<dbReference type="Pfam" id="PF02872">
    <property type="entry name" value="5_nucleotid_C"/>
    <property type="match status" value="1"/>
</dbReference>
<keyword evidence="2" id="KW-0479">Metal-binding</keyword>
<dbReference type="GO" id="GO:0008253">
    <property type="term" value="F:5'-nucleotidase activity"/>
    <property type="evidence" value="ECO:0007669"/>
    <property type="project" value="TreeGrafter"/>
</dbReference>
<dbReference type="GO" id="GO:0005886">
    <property type="term" value="C:plasma membrane"/>
    <property type="evidence" value="ECO:0007669"/>
    <property type="project" value="TreeGrafter"/>
</dbReference>
<dbReference type="EMBL" id="OU963865">
    <property type="protein sequence ID" value="CAH0389041.1"/>
    <property type="molecule type" value="Genomic_DNA"/>
</dbReference>
<dbReference type="GO" id="GO:0006196">
    <property type="term" value="P:AMP catabolic process"/>
    <property type="evidence" value="ECO:0007669"/>
    <property type="project" value="TreeGrafter"/>
</dbReference>
<dbReference type="GO" id="GO:0000166">
    <property type="term" value="F:nucleotide binding"/>
    <property type="evidence" value="ECO:0007669"/>
    <property type="project" value="UniProtKB-KW"/>
</dbReference>
<keyword evidence="4 6" id="KW-0547">Nucleotide-binding</keyword>
<dbReference type="Proteomes" id="UP001152759">
    <property type="component" value="Chromosome 4"/>
</dbReference>
<evidence type="ECO:0000259" key="8">
    <source>
        <dbReference type="Pfam" id="PF02872"/>
    </source>
</evidence>
<evidence type="ECO:0000256" key="3">
    <source>
        <dbReference type="ARBA" id="ARBA00022729"/>
    </source>
</evidence>
<dbReference type="InterPro" id="IPR004843">
    <property type="entry name" value="Calcineurin-like_PHP"/>
</dbReference>
<dbReference type="SUPFAM" id="SSF56300">
    <property type="entry name" value="Metallo-dependent phosphatases"/>
    <property type="match status" value="1"/>
</dbReference>
<dbReference type="InterPro" id="IPR008334">
    <property type="entry name" value="5'-Nucleotdase_C"/>
</dbReference>
<evidence type="ECO:0000256" key="6">
    <source>
        <dbReference type="RuleBase" id="RU362119"/>
    </source>
</evidence>
<proteinExistence type="inferred from homology"/>
<dbReference type="InterPro" id="IPR029052">
    <property type="entry name" value="Metallo-depent_PP-like"/>
</dbReference>
<evidence type="ECO:0000313" key="10">
    <source>
        <dbReference type="Proteomes" id="UP001152759"/>
    </source>
</evidence>
<organism evidence="9 10">
    <name type="scientific">Bemisia tabaci</name>
    <name type="common">Sweetpotato whitefly</name>
    <name type="synonym">Aleurodes tabaci</name>
    <dbReference type="NCBI Taxonomy" id="7038"/>
    <lineage>
        <taxon>Eukaryota</taxon>
        <taxon>Metazoa</taxon>
        <taxon>Ecdysozoa</taxon>
        <taxon>Arthropoda</taxon>
        <taxon>Hexapoda</taxon>
        <taxon>Insecta</taxon>
        <taxon>Pterygota</taxon>
        <taxon>Neoptera</taxon>
        <taxon>Paraneoptera</taxon>
        <taxon>Hemiptera</taxon>
        <taxon>Sternorrhyncha</taxon>
        <taxon>Aleyrodoidea</taxon>
        <taxon>Aleyrodidae</taxon>
        <taxon>Aleyrodinae</taxon>
        <taxon>Bemisia</taxon>
    </lineage>
</organism>
<dbReference type="PANTHER" id="PTHR11575:SF32">
    <property type="entry name" value="APYRASE-LIKE PROTEIN"/>
    <property type="match status" value="1"/>
</dbReference>
<evidence type="ECO:0008006" key="11">
    <source>
        <dbReference type="Google" id="ProtNLM"/>
    </source>
</evidence>